<sequence length="173" mass="19104">MRTRGFVGIGFSFLKSDGAFDSTVAITQGRAAGTHGWCGGDGMSEIDEYVRPNPHLAVECGPTLPLSRLERYRPYAMIRIAIGQHRTRSDSVDPQIEQVVRPGNEFSQSLAESWAAGDRPHIKIIGDRGGAREDGKQNCRNVSRLQLLWDALRRWHQASCAQPVGVPSSSIFR</sequence>
<gene>
    <name evidence="1" type="ordered locus">Arad_1315</name>
</gene>
<reference evidence="1 2" key="1">
    <citation type="journal article" date="2009" name="J. Bacteriol.">
        <title>Genome sequences of three Agrobacterium biovars help elucidate the evolution of multichromosome genomes in bacteria.</title>
        <authorList>
            <person name="Slater S.C."/>
            <person name="Goldman B.S."/>
            <person name="Goodner B."/>
            <person name="Setubal J.C."/>
            <person name="Farrand S.K."/>
            <person name="Nester E.W."/>
            <person name="Burr T.J."/>
            <person name="Banta L."/>
            <person name="Dickerman A.W."/>
            <person name="Paulsen I."/>
            <person name="Otten L."/>
            <person name="Suen G."/>
            <person name="Welch R."/>
            <person name="Almeida N.F."/>
            <person name="Arnold F."/>
            <person name="Burton O.T."/>
            <person name="Du Z."/>
            <person name="Ewing A."/>
            <person name="Godsy E."/>
            <person name="Heisel S."/>
            <person name="Houmiel K.L."/>
            <person name="Jhaveri J."/>
            <person name="Lu J."/>
            <person name="Miller N.M."/>
            <person name="Norton S."/>
            <person name="Chen Q."/>
            <person name="Phoolcharoen W."/>
            <person name="Ohlin V."/>
            <person name="Ondrusek D."/>
            <person name="Pride N."/>
            <person name="Stricklin S.L."/>
            <person name="Sun J."/>
            <person name="Wheeler C."/>
            <person name="Wilson L."/>
            <person name="Zhu H."/>
            <person name="Wood D.W."/>
        </authorList>
    </citation>
    <scope>NUCLEOTIDE SEQUENCE [LARGE SCALE GENOMIC DNA]</scope>
    <source>
        <strain evidence="2">K84 / ATCC BAA-868</strain>
    </source>
</reference>
<dbReference type="HOGENOM" id="CLU_1544398_0_0_5"/>
<accession>B9JAV0</accession>
<dbReference type="Proteomes" id="UP000001600">
    <property type="component" value="Chromosome 1"/>
</dbReference>
<dbReference type="KEGG" id="ara:Arad_1315"/>
<proteinExistence type="predicted"/>
<evidence type="ECO:0000313" key="1">
    <source>
        <dbReference type="EMBL" id="ACM25783.1"/>
    </source>
</evidence>
<dbReference type="AlphaFoldDB" id="B9JAV0"/>
<protein>
    <submittedName>
        <fullName evidence="1">Uncharacterized protein</fullName>
    </submittedName>
</protein>
<evidence type="ECO:0000313" key="2">
    <source>
        <dbReference type="Proteomes" id="UP000001600"/>
    </source>
</evidence>
<organism evidence="1 2">
    <name type="scientific">Rhizobium rhizogenes (strain K84 / ATCC BAA-868)</name>
    <name type="common">Agrobacterium radiobacter</name>
    <dbReference type="NCBI Taxonomy" id="311403"/>
    <lineage>
        <taxon>Bacteria</taxon>
        <taxon>Pseudomonadati</taxon>
        <taxon>Pseudomonadota</taxon>
        <taxon>Alphaproteobacteria</taxon>
        <taxon>Hyphomicrobiales</taxon>
        <taxon>Rhizobiaceae</taxon>
        <taxon>Rhizobium/Agrobacterium group</taxon>
        <taxon>Rhizobium</taxon>
    </lineage>
</organism>
<dbReference type="EMBL" id="CP000628">
    <property type="protein sequence ID" value="ACM25783.1"/>
    <property type="molecule type" value="Genomic_DNA"/>
</dbReference>
<name>B9JAV0_RHIR8</name>